<sequence length="199" mass="22499">MESAAGLAMETSKVVSAVRNQAEAKLNQLEHKAIYAKATPLKKVDEKTLICLRCSSGEFLDVQEQEVLHLQFDVAARNYLKSFKCAAADLLILIFGPTIGIRAGAESLKNTIHKICFWKFGPQCPTSPLLPPRKAPLEDFDGYRTSANTHPHKQHLYGLLDSTSPRLFTWNLFYVSVQRLHTHEFYVIVLGRKLIVNWF</sequence>
<proteinExistence type="predicted"/>
<dbReference type="EMBL" id="KQ996097">
    <property type="protein sequence ID" value="KZV45448.1"/>
    <property type="molecule type" value="Genomic_DNA"/>
</dbReference>
<keyword evidence="2" id="KW-1185">Reference proteome</keyword>
<evidence type="ECO:0000313" key="1">
    <source>
        <dbReference type="EMBL" id="KZV45448.1"/>
    </source>
</evidence>
<dbReference type="AlphaFoldDB" id="A0A2Z7CEU0"/>
<gene>
    <name evidence="1" type="ORF">F511_34798</name>
</gene>
<accession>A0A2Z7CEU0</accession>
<reference evidence="1 2" key="1">
    <citation type="journal article" date="2015" name="Proc. Natl. Acad. Sci. U.S.A.">
        <title>The resurrection genome of Boea hygrometrica: A blueprint for survival of dehydration.</title>
        <authorList>
            <person name="Xiao L."/>
            <person name="Yang G."/>
            <person name="Zhang L."/>
            <person name="Yang X."/>
            <person name="Zhao S."/>
            <person name="Ji Z."/>
            <person name="Zhou Q."/>
            <person name="Hu M."/>
            <person name="Wang Y."/>
            <person name="Chen M."/>
            <person name="Xu Y."/>
            <person name="Jin H."/>
            <person name="Xiao X."/>
            <person name="Hu G."/>
            <person name="Bao F."/>
            <person name="Hu Y."/>
            <person name="Wan P."/>
            <person name="Li L."/>
            <person name="Deng X."/>
            <person name="Kuang T."/>
            <person name="Xiang C."/>
            <person name="Zhu J.K."/>
            <person name="Oliver M.J."/>
            <person name="He Y."/>
        </authorList>
    </citation>
    <scope>NUCLEOTIDE SEQUENCE [LARGE SCALE GENOMIC DNA]</scope>
    <source>
        <strain evidence="2">cv. XS01</strain>
    </source>
</reference>
<protein>
    <submittedName>
        <fullName evidence="1">Uncharacterized protein</fullName>
    </submittedName>
</protein>
<evidence type="ECO:0000313" key="2">
    <source>
        <dbReference type="Proteomes" id="UP000250235"/>
    </source>
</evidence>
<dbReference type="Proteomes" id="UP000250235">
    <property type="component" value="Unassembled WGS sequence"/>
</dbReference>
<name>A0A2Z7CEU0_9LAMI</name>
<organism evidence="1 2">
    <name type="scientific">Dorcoceras hygrometricum</name>
    <dbReference type="NCBI Taxonomy" id="472368"/>
    <lineage>
        <taxon>Eukaryota</taxon>
        <taxon>Viridiplantae</taxon>
        <taxon>Streptophyta</taxon>
        <taxon>Embryophyta</taxon>
        <taxon>Tracheophyta</taxon>
        <taxon>Spermatophyta</taxon>
        <taxon>Magnoliopsida</taxon>
        <taxon>eudicotyledons</taxon>
        <taxon>Gunneridae</taxon>
        <taxon>Pentapetalae</taxon>
        <taxon>asterids</taxon>
        <taxon>lamiids</taxon>
        <taxon>Lamiales</taxon>
        <taxon>Gesneriaceae</taxon>
        <taxon>Didymocarpoideae</taxon>
        <taxon>Trichosporeae</taxon>
        <taxon>Loxocarpinae</taxon>
        <taxon>Dorcoceras</taxon>
    </lineage>
</organism>